<gene>
    <name evidence="1" type="ORF">A2771_03195</name>
</gene>
<dbReference type="AlphaFoldDB" id="A0A1F7XVC9"/>
<accession>A0A1F7XVC9</accession>
<proteinExistence type="predicted"/>
<dbReference type="Proteomes" id="UP000176741">
    <property type="component" value="Unassembled WGS sequence"/>
</dbReference>
<dbReference type="EMBL" id="MGGD01000083">
    <property type="protein sequence ID" value="OGM18994.1"/>
    <property type="molecule type" value="Genomic_DNA"/>
</dbReference>
<comment type="caution">
    <text evidence="1">The sequence shown here is derived from an EMBL/GenBank/DDBJ whole genome shotgun (WGS) entry which is preliminary data.</text>
</comment>
<protein>
    <submittedName>
        <fullName evidence="1">Uncharacterized protein</fullName>
    </submittedName>
</protein>
<organism evidence="1 2">
    <name type="scientific">Candidatus Woesebacteria bacterium RIFCSPHIGHO2_01_FULL_38_26b</name>
    <dbReference type="NCBI Taxonomy" id="1802491"/>
    <lineage>
        <taxon>Bacteria</taxon>
        <taxon>Candidatus Woeseibacteriota</taxon>
    </lineage>
</organism>
<sequence>MAFPEFHRGLTDKIVEDLVPKGGEFQIDRSQYSDMEGPGGVDFVTVKKGGVEKTYIIPKTDSVVR</sequence>
<name>A0A1F7XVC9_9BACT</name>
<evidence type="ECO:0000313" key="2">
    <source>
        <dbReference type="Proteomes" id="UP000176741"/>
    </source>
</evidence>
<evidence type="ECO:0000313" key="1">
    <source>
        <dbReference type="EMBL" id="OGM18994.1"/>
    </source>
</evidence>
<reference evidence="1 2" key="1">
    <citation type="journal article" date="2016" name="Nat. Commun.">
        <title>Thousands of microbial genomes shed light on interconnected biogeochemical processes in an aquifer system.</title>
        <authorList>
            <person name="Anantharaman K."/>
            <person name="Brown C.T."/>
            <person name="Hug L.A."/>
            <person name="Sharon I."/>
            <person name="Castelle C.J."/>
            <person name="Probst A.J."/>
            <person name="Thomas B.C."/>
            <person name="Singh A."/>
            <person name="Wilkins M.J."/>
            <person name="Karaoz U."/>
            <person name="Brodie E.L."/>
            <person name="Williams K.H."/>
            <person name="Hubbard S.S."/>
            <person name="Banfield J.F."/>
        </authorList>
    </citation>
    <scope>NUCLEOTIDE SEQUENCE [LARGE SCALE GENOMIC DNA]</scope>
</reference>